<dbReference type="GO" id="GO:0019252">
    <property type="term" value="P:starch biosynthetic process"/>
    <property type="evidence" value="ECO:0007669"/>
    <property type="project" value="UniProtKB-ARBA"/>
</dbReference>
<evidence type="ECO:0000313" key="10">
    <source>
        <dbReference type="Proteomes" id="UP000231279"/>
    </source>
</evidence>
<protein>
    <recommendedName>
        <fullName evidence="8">AMP-activated protein kinase glycogen-binding domain-containing protein</fullName>
    </recommendedName>
</protein>
<dbReference type="Proteomes" id="UP000231279">
    <property type="component" value="Unassembled WGS sequence"/>
</dbReference>
<gene>
    <name evidence="9" type="ORF">CDL12_12147</name>
</gene>
<dbReference type="InterPro" id="IPR013783">
    <property type="entry name" value="Ig-like_fold"/>
</dbReference>
<feature type="domain" description="AMP-activated protein kinase glycogen-binding" evidence="8">
    <location>
        <begin position="93"/>
        <end position="168"/>
    </location>
</feature>
<keyword evidence="10" id="KW-1185">Reference proteome</keyword>
<sequence>MGALRTFRSKREEYTSEEVTGRSSNMQQLSDALEFQEDEIMAAQDRLRSIKAKLAVLEGKMALAITDSRKRIELKQKRIDSARKALQLIRTSCIVWPNSASEVLLAGSFDGWTTQRKMERSKTGIFSVSLKLYPGRYEIKFIVDGVWKVDPLRPIVNNNGYENNLLIVT</sequence>
<dbReference type="AlphaFoldDB" id="A0A2G9HCF0"/>
<feature type="region of interest" description="Disordered" evidence="7">
    <location>
        <begin position="1"/>
        <end position="25"/>
    </location>
</feature>
<organism evidence="9 10">
    <name type="scientific">Handroanthus impetiginosus</name>
    <dbReference type="NCBI Taxonomy" id="429701"/>
    <lineage>
        <taxon>Eukaryota</taxon>
        <taxon>Viridiplantae</taxon>
        <taxon>Streptophyta</taxon>
        <taxon>Embryophyta</taxon>
        <taxon>Tracheophyta</taxon>
        <taxon>Spermatophyta</taxon>
        <taxon>Magnoliopsida</taxon>
        <taxon>eudicotyledons</taxon>
        <taxon>Gunneridae</taxon>
        <taxon>Pentapetalae</taxon>
        <taxon>asterids</taxon>
        <taxon>lamiids</taxon>
        <taxon>Lamiales</taxon>
        <taxon>Bignoniaceae</taxon>
        <taxon>Crescentiina</taxon>
        <taxon>Tabebuia alliance</taxon>
        <taxon>Handroanthus</taxon>
    </lineage>
</organism>
<evidence type="ECO:0000256" key="7">
    <source>
        <dbReference type="SAM" id="MobiDB-lite"/>
    </source>
</evidence>
<reference evidence="10" key="1">
    <citation type="journal article" date="2018" name="Gigascience">
        <title>Genome assembly of the Pink Ipe (Handroanthus impetiginosus, Bignoniaceae), a highly valued, ecologically keystone Neotropical timber forest tree.</title>
        <authorList>
            <person name="Silva-Junior O.B."/>
            <person name="Grattapaglia D."/>
            <person name="Novaes E."/>
            <person name="Collevatti R.G."/>
        </authorList>
    </citation>
    <scope>NUCLEOTIDE SEQUENCE [LARGE SCALE GENOMIC DNA]</scope>
    <source>
        <strain evidence="10">cv. UFG-1</strain>
    </source>
</reference>
<dbReference type="STRING" id="429701.A0A2G9HCF0"/>
<name>A0A2G9HCF0_9LAMI</name>
<evidence type="ECO:0000313" key="9">
    <source>
        <dbReference type="EMBL" id="PIN15215.1"/>
    </source>
</evidence>
<dbReference type="Gene3D" id="2.60.40.10">
    <property type="entry name" value="Immunoglobulins"/>
    <property type="match status" value="1"/>
</dbReference>
<evidence type="ECO:0000259" key="8">
    <source>
        <dbReference type="Pfam" id="PF16561"/>
    </source>
</evidence>
<dbReference type="SUPFAM" id="SSF81296">
    <property type="entry name" value="E set domains"/>
    <property type="match status" value="1"/>
</dbReference>
<evidence type="ECO:0000256" key="1">
    <source>
        <dbReference type="ARBA" id="ARBA00004229"/>
    </source>
</evidence>
<proteinExistence type="predicted"/>
<dbReference type="GO" id="GO:0009507">
    <property type="term" value="C:chloroplast"/>
    <property type="evidence" value="ECO:0007669"/>
    <property type="project" value="UniProtKB-SubCell"/>
</dbReference>
<keyword evidence="4" id="KW-0809">Transit peptide</keyword>
<keyword evidence="3" id="KW-0934">Plastid</keyword>
<evidence type="ECO:0000256" key="5">
    <source>
        <dbReference type="ARBA" id="ARBA00023054"/>
    </source>
</evidence>
<comment type="subcellular location">
    <subcellularLocation>
        <location evidence="1">Plastid</location>
        <location evidence="1">Chloroplast</location>
    </subcellularLocation>
</comment>
<dbReference type="CDD" id="cd02859">
    <property type="entry name" value="E_set_AMPKbeta_like_N"/>
    <property type="match status" value="1"/>
</dbReference>
<evidence type="ECO:0000256" key="4">
    <source>
        <dbReference type="ARBA" id="ARBA00022946"/>
    </source>
</evidence>
<evidence type="ECO:0000256" key="6">
    <source>
        <dbReference type="SAM" id="Coils"/>
    </source>
</evidence>
<evidence type="ECO:0000256" key="2">
    <source>
        <dbReference type="ARBA" id="ARBA00022528"/>
    </source>
</evidence>
<evidence type="ECO:0000256" key="3">
    <source>
        <dbReference type="ARBA" id="ARBA00022640"/>
    </source>
</evidence>
<dbReference type="FunFam" id="2.60.40.10:FF:001513">
    <property type="entry name" value="Protein PTST, chloroplastic"/>
    <property type="match status" value="1"/>
</dbReference>
<dbReference type="InterPro" id="IPR032640">
    <property type="entry name" value="AMPK1_CBM"/>
</dbReference>
<keyword evidence="5 6" id="KW-0175">Coiled coil</keyword>
<dbReference type="Pfam" id="PF16561">
    <property type="entry name" value="AMPK1_CBM"/>
    <property type="match status" value="1"/>
</dbReference>
<dbReference type="InterPro" id="IPR014756">
    <property type="entry name" value="Ig_E-set"/>
</dbReference>
<feature type="coiled-coil region" evidence="6">
    <location>
        <begin position="26"/>
        <end position="60"/>
    </location>
</feature>
<comment type="caution">
    <text evidence="9">The sequence shown here is derived from an EMBL/GenBank/DDBJ whole genome shotgun (WGS) entry which is preliminary data.</text>
</comment>
<dbReference type="GO" id="GO:0010581">
    <property type="term" value="P:regulation of starch biosynthetic process"/>
    <property type="evidence" value="ECO:0007669"/>
    <property type="project" value="UniProtKB-ARBA"/>
</dbReference>
<dbReference type="EMBL" id="NKXS01002122">
    <property type="protein sequence ID" value="PIN15215.1"/>
    <property type="molecule type" value="Genomic_DNA"/>
</dbReference>
<dbReference type="PANTHER" id="PTHR47434">
    <property type="entry name" value="PROTEIN PTST HOMOLOG 3, CHLOROPLASTIC"/>
    <property type="match status" value="1"/>
</dbReference>
<keyword evidence="2" id="KW-0150">Chloroplast</keyword>
<dbReference type="PANTHER" id="PTHR47434:SF1">
    <property type="entry name" value="PROTEIN PTST HOMOLOG 2, CHLOROPLASTIC"/>
    <property type="match status" value="1"/>
</dbReference>
<accession>A0A2G9HCF0</accession>
<dbReference type="OrthoDB" id="879056at2759"/>